<evidence type="ECO:0000313" key="1">
    <source>
        <dbReference type="EMBL" id="ASF44407.1"/>
    </source>
</evidence>
<reference evidence="2" key="1">
    <citation type="submission" date="2017-06" db="EMBL/GenBank/DDBJ databases">
        <title>Complete genome sequence of Capnocytophaga sp. KCOM 1579 (=ChDC OS43) isolated from a human refractory periapical abscess lesion.</title>
        <authorList>
            <person name="Kook J.-K."/>
            <person name="Park S.-N."/>
            <person name="Lim Y.K."/>
            <person name="Roh H."/>
        </authorList>
    </citation>
    <scope>NUCLEOTIDE SEQUENCE [LARGE SCALE GENOMIC DNA]</scope>
    <source>
        <strain evidence="2">ChDC OS43</strain>
    </source>
</reference>
<dbReference type="EMBL" id="CP022022">
    <property type="protein sequence ID" value="ASF44407.1"/>
    <property type="molecule type" value="Genomic_DNA"/>
</dbReference>
<evidence type="ECO:0008006" key="3">
    <source>
        <dbReference type="Google" id="ProtNLM"/>
    </source>
</evidence>
<dbReference type="InterPro" id="IPR007505">
    <property type="entry name" value="PDDEXK_7"/>
</dbReference>
<dbReference type="Proteomes" id="UP000197007">
    <property type="component" value="Chromosome"/>
</dbReference>
<dbReference type="AlphaFoldDB" id="A0A1Z4BSY5"/>
<proteinExistence type="predicted"/>
<organism evidence="1 2">
    <name type="scientific">Capnocytophaga endodontalis</name>
    <dbReference type="NCBI Taxonomy" id="2708117"/>
    <lineage>
        <taxon>Bacteria</taxon>
        <taxon>Pseudomonadati</taxon>
        <taxon>Bacteroidota</taxon>
        <taxon>Flavobacteriia</taxon>
        <taxon>Flavobacteriales</taxon>
        <taxon>Flavobacteriaceae</taxon>
        <taxon>Capnocytophaga</taxon>
    </lineage>
</organism>
<gene>
    <name evidence="1" type="ORF">CBG49_15585</name>
</gene>
<accession>A0A1Z4BSY5</accession>
<evidence type="ECO:0000313" key="2">
    <source>
        <dbReference type="Proteomes" id="UP000197007"/>
    </source>
</evidence>
<protein>
    <recommendedName>
        <fullName evidence="3">DUF2357 domain-containing protein</fullName>
    </recommendedName>
</protein>
<dbReference type="Pfam" id="PF04411">
    <property type="entry name" value="PDDEXK_7"/>
    <property type="match status" value="1"/>
</dbReference>
<name>A0A1Z4BSY5_9FLAO</name>
<dbReference type="RefSeq" id="WP_088595201.1">
    <property type="nucleotide sequence ID" value="NZ_CP022022.1"/>
</dbReference>
<dbReference type="KEGG" id="capn:CBG49_15585"/>
<sequence>MLRVYEIQNDERREVLLEDGVYNVQELGVYEMVFFPENNDDLNPNIEGTPLPSEYLRLDRTKIVLMPQRYFEDYFGGTQLTIGGKTYPFNVRISKLRLSEIEGLFTYLWQKEDRLFDVFYSKNSVEVKNKPNEVGQMNKFITLITHFVTVFEKLLPYFEKQPHFVLRKKTTVLPFNSNKVSANTVQWIINNLDEVQFDDAFKGHHKAVQLGNHYGMIDNIHTEVETRDCNTYENQVVMGIFFVILKKLRSLKRDIELKSTVTNWSDTEDSEEYFVDFKDLKRLPFIRLFEEISKVEQQVKKLEQSYRRIFPEVTPKAERPVLTSIFIQRPHYKRAYELIRKLNDYKLDITGYFKLFNISKLSKLYELYNLFQLIDALRSSLKIAFFNVKVALRKDEPIVEKMEFTNDFFAVNLFYEHKYYPESSNYHSTLLRRIDCVSPEEYYHPDFIIEIIDKKAEKTFYYLFDAKYSVLKNVKFLHLPSLEKKYIARTGISGDRYKKINGLFALFPDEEGEKIVDGTFFEPQIALIASKPSVESELKTYIQCILKKHIGDYLLS</sequence>
<keyword evidence="2" id="KW-1185">Reference proteome</keyword>